<dbReference type="SMART" id="SM00028">
    <property type="entry name" value="TPR"/>
    <property type="match status" value="3"/>
</dbReference>
<keyword evidence="5 8" id="KW-0040">ANK repeat</keyword>
<feature type="repeat" description="ANK" evidence="8">
    <location>
        <begin position="1090"/>
        <end position="1122"/>
    </location>
</feature>
<dbReference type="InterPro" id="IPR027417">
    <property type="entry name" value="P-loop_NTPase"/>
</dbReference>
<feature type="compositionally biased region" description="Basic and acidic residues" evidence="10">
    <location>
        <begin position="1411"/>
        <end position="1426"/>
    </location>
</feature>
<feature type="region of interest" description="Disordered" evidence="10">
    <location>
        <begin position="22"/>
        <end position="50"/>
    </location>
</feature>
<dbReference type="Pfam" id="PF25520">
    <property type="entry name" value="AAA_lid_TANC1"/>
    <property type="match status" value="1"/>
</dbReference>
<feature type="repeat" description="ANK" evidence="8">
    <location>
        <begin position="946"/>
        <end position="978"/>
    </location>
</feature>
<feature type="repeat" description="ANK" evidence="8">
    <location>
        <begin position="1167"/>
        <end position="1199"/>
    </location>
</feature>
<accession>A0A3Q3VQZ9</accession>
<dbReference type="InterPro" id="IPR058018">
    <property type="entry name" value="AAA_lid_TANC1/2"/>
</dbReference>
<feature type="repeat" description="TPR" evidence="9">
    <location>
        <begin position="1293"/>
        <end position="1326"/>
    </location>
</feature>
<evidence type="ECO:0000313" key="14">
    <source>
        <dbReference type="Proteomes" id="UP000261620"/>
    </source>
</evidence>
<evidence type="ECO:0000256" key="2">
    <source>
        <dbReference type="ARBA" id="ARBA00022737"/>
    </source>
</evidence>
<dbReference type="PROSITE" id="PS50297">
    <property type="entry name" value="ANK_REP_REGION"/>
    <property type="match status" value="3"/>
</dbReference>
<dbReference type="Pfam" id="PF12796">
    <property type="entry name" value="Ank_2"/>
    <property type="match status" value="3"/>
</dbReference>
<protein>
    <submittedName>
        <fullName evidence="13">Uncharacterized protein</fullName>
    </submittedName>
</protein>
<feature type="region of interest" description="Disordered" evidence="10">
    <location>
        <begin position="1622"/>
        <end position="1689"/>
    </location>
</feature>
<name>A0A3Q3VQZ9_MOLML</name>
<dbReference type="Gene3D" id="1.25.40.20">
    <property type="entry name" value="Ankyrin repeat-containing domain"/>
    <property type="match status" value="3"/>
</dbReference>
<feature type="repeat" description="ANK" evidence="8">
    <location>
        <begin position="1134"/>
        <end position="1166"/>
    </location>
</feature>
<dbReference type="PRINTS" id="PR01415">
    <property type="entry name" value="ANKYRIN"/>
</dbReference>
<comment type="similarity">
    <text evidence="7">Belongs to the TANC family.</text>
</comment>
<dbReference type="InterPro" id="IPR019734">
    <property type="entry name" value="TPR_rpt"/>
</dbReference>
<dbReference type="Pfam" id="PF25521">
    <property type="entry name" value="WHD_TANC1"/>
    <property type="match status" value="1"/>
</dbReference>
<feature type="region of interest" description="Disordered" evidence="10">
    <location>
        <begin position="425"/>
        <end position="463"/>
    </location>
</feature>
<feature type="compositionally biased region" description="Basic and acidic residues" evidence="10">
    <location>
        <begin position="1632"/>
        <end position="1641"/>
    </location>
</feature>
<feature type="compositionally biased region" description="Basic residues" evidence="10">
    <location>
        <begin position="82"/>
        <end position="93"/>
    </location>
</feature>
<evidence type="ECO:0000259" key="12">
    <source>
        <dbReference type="Pfam" id="PF25521"/>
    </source>
</evidence>
<feature type="compositionally biased region" description="Basic and acidic residues" evidence="10">
    <location>
        <begin position="146"/>
        <end position="155"/>
    </location>
</feature>
<dbReference type="Gene3D" id="1.25.40.10">
    <property type="entry name" value="Tetratricopeptide repeat domain"/>
    <property type="match status" value="1"/>
</dbReference>
<dbReference type="PANTHER" id="PTHR24166:SF23">
    <property type="entry name" value="PROTEIN TANC1"/>
    <property type="match status" value="1"/>
</dbReference>
<evidence type="ECO:0000256" key="8">
    <source>
        <dbReference type="PROSITE-ProRule" id="PRU00023"/>
    </source>
</evidence>
<feature type="compositionally biased region" description="Acidic residues" evidence="10">
    <location>
        <begin position="1427"/>
        <end position="1436"/>
    </location>
</feature>
<feature type="domain" description="TANC1/2-like AAA+ ATPase lid" evidence="11">
    <location>
        <begin position="631"/>
        <end position="726"/>
    </location>
</feature>
<keyword evidence="3 9" id="KW-0802">TPR repeat</keyword>
<organism evidence="13 14">
    <name type="scientific">Mola mola</name>
    <name type="common">Ocean sunfish</name>
    <name type="synonym">Tetraodon mola</name>
    <dbReference type="NCBI Taxonomy" id="94237"/>
    <lineage>
        <taxon>Eukaryota</taxon>
        <taxon>Metazoa</taxon>
        <taxon>Chordata</taxon>
        <taxon>Craniata</taxon>
        <taxon>Vertebrata</taxon>
        <taxon>Euteleostomi</taxon>
        <taxon>Actinopterygii</taxon>
        <taxon>Neopterygii</taxon>
        <taxon>Teleostei</taxon>
        <taxon>Neoteleostei</taxon>
        <taxon>Acanthomorphata</taxon>
        <taxon>Eupercaria</taxon>
        <taxon>Tetraodontiformes</taxon>
        <taxon>Molidae</taxon>
        <taxon>Mola</taxon>
    </lineage>
</organism>
<feature type="compositionally biased region" description="Polar residues" evidence="10">
    <location>
        <begin position="184"/>
        <end position="209"/>
    </location>
</feature>
<evidence type="ECO:0000256" key="9">
    <source>
        <dbReference type="PROSITE-ProRule" id="PRU00339"/>
    </source>
</evidence>
<dbReference type="PROSITE" id="PS50005">
    <property type="entry name" value="TPR"/>
    <property type="match status" value="2"/>
</dbReference>
<dbReference type="SUPFAM" id="SSF48403">
    <property type="entry name" value="Ankyrin repeat"/>
    <property type="match status" value="1"/>
</dbReference>
<reference evidence="13" key="2">
    <citation type="submission" date="2025-09" db="UniProtKB">
        <authorList>
            <consortium name="Ensembl"/>
        </authorList>
    </citation>
    <scope>IDENTIFICATION</scope>
</reference>
<dbReference type="InterPro" id="IPR058056">
    <property type="entry name" value="WH_TANC1/2"/>
</dbReference>
<evidence type="ECO:0000256" key="3">
    <source>
        <dbReference type="ARBA" id="ARBA00022803"/>
    </source>
</evidence>
<feature type="repeat" description="ANK" evidence="8">
    <location>
        <begin position="1057"/>
        <end position="1089"/>
    </location>
</feature>
<feature type="region of interest" description="Disordered" evidence="10">
    <location>
        <begin position="142"/>
        <end position="301"/>
    </location>
</feature>
<evidence type="ECO:0000256" key="7">
    <source>
        <dbReference type="ARBA" id="ARBA00038259"/>
    </source>
</evidence>
<evidence type="ECO:0000256" key="10">
    <source>
        <dbReference type="SAM" id="MobiDB-lite"/>
    </source>
</evidence>
<keyword evidence="2" id="KW-0677">Repeat</keyword>
<feature type="domain" description="TANC1/2-like winged helix" evidence="12">
    <location>
        <begin position="728"/>
        <end position="875"/>
    </location>
</feature>
<feature type="region of interest" description="Disordered" evidence="10">
    <location>
        <begin position="1459"/>
        <end position="1487"/>
    </location>
</feature>
<dbReference type="PROSITE" id="PS50088">
    <property type="entry name" value="ANK_REPEAT"/>
    <property type="match status" value="5"/>
</dbReference>
<dbReference type="InterPro" id="IPR036770">
    <property type="entry name" value="Ankyrin_rpt-contain_sf"/>
</dbReference>
<reference evidence="13" key="1">
    <citation type="submission" date="2025-08" db="UniProtKB">
        <authorList>
            <consortium name="Ensembl"/>
        </authorList>
    </citation>
    <scope>IDENTIFICATION</scope>
</reference>
<dbReference type="STRING" id="94237.ENSMMOP00000004681"/>
<feature type="compositionally biased region" description="Low complexity" evidence="10">
    <location>
        <begin position="163"/>
        <end position="183"/>
    </location>
</feature>
<evidence type="ECO:0000313" key="13">
    <source>
        <dbReference type="Ensembl" id="ENSMMOP00000004681.1"/>
    </source>
</evidence>
<feature type="compositionally biased region" description="Basic and acidic residues" evidence="10">
    <location>
        <begin position="226"/>
        <end position="241"/>
    </location>
</feature>
<evidence type="ECO:0000256" key="1">
    <source>
        <dbReference type="ARBA" id="ARBA00022553"/>
    </source>
</evidence>
<dbReference type="InterPro" id="IPR050889">
    <property type="entry name" value="Dendritic_Spine_Reg/Scaffold"/>
</dbReference>
<evidence type="ECO:0000256" key="4">
    <source>
        <dbReference type="ARBA" id="ARBA00023018"/>
    </source>
</evidence>
<feature type="region of interest" description="Disordered" evidence="10">
    <location>
        <begin position="1385"/>
        <end position="1444"/>
    </location>
</feature>
<dbReference type="SMART" id="SM00248">
    <property type="entry name" value="ANK"/>
    <property type="match status" value="9"/>
</dbReference>
<dbReference type="Proteomes" id="UP000261620">
    <property type="component" value="Unplaced"/>
</dbReference>
<sequence>MHEVKPKLLLKPLLFSITGDFHSPSAQTRFPPEGNPQPQGPGSGLPNVQDEVFRLSLAKGVSMSLPSSPLLPRQSYMMPLRPSKRSPGHIRKPKYVESPRVPSDAIVSALKKAEKQPSSSSPATQELMTRLGFLLGEGIPGTARIPMDDKNEKKCSVTSQGISPCSTLTSSTASPSTDSPCSTLNSTTSRAPLSRSSPCGTITSPSSTLESKDSGIIATITSSSENDDRSGSSLEWSKDGSLRGSGRHALAQSVRADTCSPVAEEDSNGASVPSVHSHEGPIPYPAQASSSLMMPRPNSVAATSSTKLEDLSFLDEQRNTPLRTSIRLPWHNTGGRQPQDSKARFAPYKPVDIMLKPLLFEVPSITTDSVFVGRDWLFQQLEDVLKAPESTENHGAVVVGSVGYGKTAIISRLVALSCHGGRMRQIASNSPSASPKRPNAELPLTQPPQPTPPSSASNTLRTISCPGTPEMQRRREEAVKRLAAKVVAYHYCQADNTYTCLVPEFVHSIAALLCRAHQLSAYRELLLKEPHLQSMLSLRSCVQDPMAAFRRGVLEPLANLRKEHKIPEEDHIILIDGLNEAEFHKPDYGDTIASFITKIIAKFPPWLKLVVTVRVNLLEITSLLSFSKISLDDFSNNKEISNDLNAYIQYRINGSKDITNNISLNGKADPITVGKLSNHLISRSQGSYLYLKLTLDLFERGHLVIKSASYKVVPVSLAELYQLQCNMKFMTNTAFERSLPILNVALASLHPLTDEQLFQAINAGFIQGELQWEDFQQRMELLSCFLIKRRDKTRMFCHPSFREWLVWRADGESTDFLCDPRTGHALMAFMLSRQEGKLNRQQTMELGHHILKGLSKKTGVSSSVLQALWISCSADGLSAALASLRNLYTPNVKVSRLLMLGGANVNYRTEVLNNAPVLCVQCHLGHLEIASLLLEFGASVDVVSENGMNPLCFSAAAGHLGLAMLLCKRGAKVDHTDKSGQCALVHAALRGHSEIIQYLLELEWSAEGQQQDCALKNKALQQAFIAASSMGHSQVVKGLLTLSNEHAVKIDSHDTLWGETALTAAAGRGKMEVCSFLLEQGAVVQQVNRRGVSPLFCAVRQGHWQVRQLLLQHGADINVSDKQGRTLLMVALKEGLTPLSWACLKGHKNVVQFVVEKGAVVDHTDKNGRTPLDLAAFYGDAEIVQYLVERGAVIEHVDCSGMRPLDRAIGCRNTSVVVTLLKKGAKLGNAAWAMATSKPDILIILLQKLMEEGNLLYKKGKMKEAAQRYQYALRKFPRESFGDDLKAFKDLRVSLYLNLSRCRRKTNDFGMAEEFATKALELKPKSYEAYYARARAKRSSRQFTAALADLHEAAKLCPNNREIRRLLARVEDECKQMQRMQTKGGVAGAACSQASGGHDSDQEQDEGQVDAAERSLSRSADGQRDILEEEEEDEEDGSLHDRTRGACWSQSSYSYNRVLPSEPVNSLGHQSPSSPPGPSRPPPHRYPREHREALAQQGLVLQPTRQAQIVKTNQHMSSVQAAGAPTGGRSQGTKSQYAPSSPLPSRHMSSMLKPGPGIDISPLPPPPEETVYGNRVSPAAASASISKAHGCDSDSLNFSSGSSKALGQDRLSAHSAASLDALACSSPGPQENHTELGKEGMRVSSSTSSLASSSSLSDSGKLGPDVRTKISDKTKNNQQAIEYKPRPFMGITDKKARFQQQQQSGRSWLNHSSDGLLGHNGPAVDLMPSDYELPYAKTVSTYQEQHKAPPPQGAMAMSSFQNGTHTKEFPANCYKEPKPAVALPHTFMDSKPKQPGLARDNPAIHVTSMKPKRSFIESNV</sequence>
<proteinExistence type="inferred from homology"/>
<evidence type="ECO:0000256" key="5">
    <source>
        <dbReference type="ARBA" id="ARBA00023043"/>
    </source>
</evidence>
<dbReference type="OMA" id="HMSSVQA"/>
<dbReference type="PANTHER" id="PTHR24166">
    <property type="entry name" value="ROLLING PEBBLES, ISOFORM B"/>
    <property type="match status" value="1"/>
</dbReference>
<keyword evidence="1" id="KW-0597">Phosphoprotein</keyword>
<feature type="region of interest" description="Disordered" evidence="10">
    <location>
        <begin position="1512"/>
        <end position="1573"/>
    </location>
</feature>
<dbReference type="Ensembl" id="ENSMMOT00000004766.1">
    <property type="protein sequence ID" value="ENSMMOP00000004681.1"/>
    <property type="gene ID" value="ENSMMOG00000003736.1"/>
</dbReference>
<comment type="subcellular location">
    <subcellularLocation>
        <location evidence="6">Postsynapse</location>
    </subcellularLocation>
</comment>
<keyword evidence="4" id="KW-0770">Synapse</keyword>
<dbReference type="InterPro" id="IPR011990">
    <property type="entry name" value="TPR-like_helical_dom_sf"/>
</dbReference>
<feature type="repeat" description="TPR" evidence="9">
    <location>
        <begin position="1246"/>
        <end position="1279"/>
    </location>
</feature>
<dbReference type="SUPFAM" id="SSF52540">
    <property type="entry name" value="P-loop containing nucleoside triphosphate hydrolases"/>
    <property type="match status" value="1"/>
</dbReference>
<evidence type="ECO:0000256" key="6">
    <source>
        <dbReference type="ARBA" id="ARBA00034110"/>
    </source>
</evidence>
<dbReference type="GO" id="GO:0098794">
    <property type="term" value="C:postsynapse"/>
    <property type="evidence" value="ECO:0007669"/>
    <property type="project" value="UniProtKB-SubCell"/>
</dbReference>
<dbReference type="FunFam" id="1.25.40.20:FF:000036">
    <property type="entry name" value="protein TANC2 isoform X2"/>
    <property type="match status" value="1"/>
</dbReference>
<dbReference type="SUPFAM" id="SSF48452">
    <property type="entry name" value="TPR-like"/>
    <property type="match status" value="1"/>
</dbReference>
<evidence type="ECO:0000259" key="11">
    <source>
        <dbReference type="Pfam" id="PF25520"/>
    </source>
</evidence>
<feature type="compositionally biased region" description="Low complexity" evidence="10">
    <location>
        <begin position="1644"/>
        <end position="1659"/>
    </location>
</feature>
<keyword evidence="14" id="KW-1185">Reference proteome</keyword>
<feature type="region of interest" description="Disordered" evidence="10">
    <location>
        <begin position="64"/>
        <end position="101"/>
    </location>
</feature>
<feature type="compositionally biased region" description="Basic and acidic residues" evidence="10">
    <location>
        <begin position="1664"/>
        <end position="1675"/>
    </location>
</feature>
<dbReference type="InterPro" id="IPR002110">
    <property type="entry name" value="Ankyrin_rpt"/>
</dbReference>